<reference evidence="4 5" key="1">
    <citation type="submission" date="2011-05" db="EMBL/GenBank/DDBJ databases">
        <authorList>
            <person name="Durkin A.S."/>
            <person name="Radune D."/>
            <person name="Hostetler J."/>
            <person name="Torralba M."/>
            <person name="Gillis M."/>
            <person name="Methe B."/>
            <person name="Sutton G."/>
            <person name="Nelson K.E."/>
        </authorList>
    </citation>
    <scope>NUCLEOTIDE SEQUENCE [LARGE SCALE GENOMIC DNA]</scope>
    <source>
        <strain evidence="4 5">SK1080</strain>
    </source>
</reference>
<organism evidence="4 5">
    <name type="scientific">Streptococcus mitis SK1080</name>
    <dbReference type="NCBI Taxonomy" id="1008453"/>
    <lineage>
        <taxon>Bacteria</taxon>
        <taxon>Bacillati</taxon>
        <taxon>Bacillota</taxon>
        <taxon>Bacilli</taxon>
        <taxon>Lactobacillales</taxon>
        <taxon>Streptococcaceae</taxon>
        <taxon>Streptococcus</taxon>
        <taxon>Streptococcus mitis group</taxon>
    </lineage>
</organism>
<dbReference type="OrthoDB" id="2216546at2"/>
<accession>F9HQ27</accession>
<feature type="non-terminal residue" evidence="4">
    <location>
        <position position="1"/>
    </location>
</feature>
<proteinExistence type="predicted"/>
<dbReference type="Pfam" id="PF17936">
    <property type="entry name" value="Big_6"/>
    <property type="match status" value="1"/>
</dbReference>
<protein>
    <submittedName>
        <fullName evidence="4">Rib/alpha-like repeat protein</fullName>
    </submittedName>
</protein>
<dbReference type="PATRIC" id="fig|1008453.3.peg.1769"/>
<dbReference type="InterPro" id="IPR041498">
    <property type="entry name" value="Big_6"/>
</dbReference>
<evidence type="ECO:0000313" key="5">
    <source>
        <dbReference type="Proteomes" id="UP000004568"/>
    </source>
</evidence>
<dbReference type="Gene3D" id="2.60.40.10">
    <property type="entry name" value="Immunoglobulins"/>
    <property type="match status" value="1"/>
</dbReference>
<sequence length="1146" mass="123928">IDGFKTPDENDMGTPNPGNSFYKDRISYFPRTSDKIKEQAVKQVQWVDGSSLSTGKRVIELTLDNRKTELFTVPDDIDVLPGGKISKENLEKLKEAIRKQYQKVNTNGQVVGNVPTITETTPVWVKKQVKVTYYDNENNSSTNNQDDSVDYVDVLFKNIRKEIAPTTPTVSTPTDGSVSVTPNGTTDKLVVSYRPNNQNSDTTITVKKSGTTWGTLDTLPNGVKVNSSNGIVSIAEPTVKDESTVIAKATYLNSDEASATGVAKNPDNVAPTVTLNGTTLTDNASNKTVHVFRGSSLELPLKYYDNAATGRVNISYKNDGGLPQGVWFNDNANASSNYTIKQNGKTVNSQGSYTVRGNISNTASLGERPITLKVSDSADGNVDSGNKKEVKFNVRTYDIEPNSTKVTVEKGTTLSEQDAKAAVTKVNGALDLPEGTTYEWVDTNGRNQTVTPNTAGVQNYRVKVTLPSSETGNNAAFRSSKIVNVSVNVRPEAPTITTEEKYKGTLVSTERSISGTGHPGATVKITLQDGTTVREVTVENNGKWKYNLASNEKLTQNDKDSTVKASNPISVKQVVNNIESVAKTVDVQMGRAISVATPVKAGRDISVKLPHDTALFYLQIKNGSDTVQYDVKLVDGNWKIIDAKVGTTDLTVSSGDNISEKVFTLHIKDSNRKENIPFRINDGTTIQVRAHYVNGSNNPANPTDDGGWAVAAPATNTNPAISVANQNTTYISDGTLTKDKLKTLVNVTDAEDDNNKTVGNSAKENLDVTVTKDGQSVDLTKGKALKQGTYNLTYTTTDAAGARVTRDHTLKVNYTVQARATINLVQGETVSDELKRSLVQLRDGNDVIDVPRNARVDVAVDTSAKTDSNKQAQATVVLADGTRLAPVTLSYRVLPTFPIAHTVYDFKNVARSDNESGYYVNTGNLPGGMVWVAKRGSEQEKNASELKGMLASDPLGETTYKFGGKYNYGRFTNSPQATEKLEHTGTLTHKVFDIEANPTKVTVEKGATLTEQNAKDSVTKVTGSANLPDGTTYEWVGTPDTNTPGVRTYKVRVTLPVSQTGQNQPDATQKRPFKIIDVKVNVKPEQPTVKTTIQPKGNIRIPTVSSTDRELTGTGLPNAKVKVNVSGTELNEVTVGRDGTWESNTS</sequence>
<dbReference type="Pfam" id="PF08428">
    <property type="entry name" value="Rib"/>
    <property type="match status" value="1"/>
</dbReference>
<dbReference type="EMBL" id="AFQV01000030">
    <property type="protein sequence ID" value="EGP65186.1"/>
    <property type="molecule type" value="Genomic_DNA"/>
</dbReference>
<dbReference type="InterPro" id="IPR013783">
    <property type="entry name" value="Ig-like_fold"/>
</dbReference>
<gene>
    <name evidence="4" type="ORF">HMPREF9957_0023</name>
</gene>
<comment type="caution">
    <text evidence="4">The sequence shown here is derived from an EMBL/GenBank/DDBJ whole genome shotgun (WGS) entry which is preliminary data.</text>
</comment>
<dbReference type="AlphaFoldDB" id="F9HQ27"/>
<feature type="region of interest" description="Disordered" evidence="1">
    <location>
        <begin position="1"/>
        <end position="24"/>
    </location>
</feature>
<evidence type="ECO:0000313" key="4">
    <source>
        <dbReference type="EMBL" id="EGP65186.1"/>
    </source>
</evidence>
<feature type="domain" description="Bacterial Ig" evidence="3">
    <location>
        <begin position="507"/>
        <end position="571"/>
    </location>
</feature>
<feature type="region of interest" description="Disordered" evidence="1">
    <location>
        <begin position="166"/>
        <end position="186"/>
    </location>
</feature>
<name>F9HQ27_STRMT</name>
<evidence type="ECO:0000259" key="2">
    <source>
        <dbReference type="Pfam" id="PF08428"/>
    </source>
</evidence>
<evidence type="ECO:0000259" key="3">
    <source>
        <dbReference type="Pfam" id="PF17936"/>
    </source>
</evidence>
<evidence type="ECO:0000256" key="1">
    <source>
        <dbReference type="SAM" id="MobiDB-lite"/>
    </source>
</evidence>
<dbReference type="InterPro" id="IPR059115">
    <property type="entry name" value="Rib"/>
</dbReference>
<feature type="domain" description="Rib" evidence="2">
    <location>
        <begin position="997"/>
        <end position="1056"/>
    </location>
</feature>
<dbReference type="Proteomes" id="UP000004568">
    <property type="component" value="Unassembled WGS sequence"/>
</dbReference>